<accession>A0A077D0K9</accession>
<dbReference type="Gene3D" id="3.40.50.300">
    <property type="entry name" value="P-loop containing nucleotide triphosphate hydrolases"/>
    <property type="match status" value="1"/>
</dbReference>
<dbReference type="Gene3D" id="3.40.50.1000">
    <property type="entry name" value="HAD superfamily/HAD-like"/>
    <property type="match status" value="1"/>
</dbReference>
<protein>
    <submittedName>
        <fullName evidence="1">Nrk</fullName>
    </submittedName>
</protein>
<reference evidence="1" key="1">
    <citation type="submission" date="2014-05" db="EMBL/GenBank/DDBJ databases">
        <authorList>
            <person name="Hou D."/>
            <person name="Liu X."/>
            <person name="Yin F."/>
            <person name="Zhu Z."/>
            <person name="Wang J."/>
            <person name="Zhang L."/>
            <person name="Kou Z."/>
            <person name="Deng F."/>
            <person name="Wang H."/>
            <person name="Hu Z."/>
        </authorList>
    </citation>
    <scope>NUCLEOTIDE SEQUENCE</scope>
    <source>
        <strain evidence="1">CTa</strain>
    </source>
</reference>
<dbReference type="InterPro" id="IPR006549">
    <property type="entry name" value="HAD-SF_hydro_IIIA"/>
</dbReference>
<dbReference type="NCBIfam" id="TIGR01662">
    <property type="entry name" value="HAD-SF-IIIA"/>
    <property type="match status" value="1"/>
</dbReference>
<organism evidence="1">
    <name type="scientific">Mamestra brassicae nuclear polyhedrosis virus</name>
    <name type="common">MbNPV</name>
    <dbReference type="NCBI Taxonomy" id="78219"/>
    <lineage>
        <taxon>Viruses</taxon>
        <taxon>Viruses incertae sedis</taxon>
        <taxon>Naldaviricetes</taxon>
        <taxon>Lefavirales</taxon>
        <taxon>Baculoviridae</taxon>
        <taxon>Alphabaculovirus</taxon>
        <taxon>Alphabaculovirus mabrassicae</taxon>
    </lineage>
</organism>
<proteinExistence type="predicted"/>
<dbReference type="GO" id="GO:0006281">
    <property type="term" value="P:DNA repair"/>
    <property type="evidence" value="ECO:0007669"/>
    <property type="project" value="TreeGrafter"/>
</dbReference>
<dbReference type="NCBIfam" id="TIGR01664">
    <property type="entry name" value="DNA-3'-Pase"/>
    <property type="match status" value="1"/>
</dbReference>
<dbReference type="GO" id="GO:0003690">
    <property type="term" value="F:double-stranded DNA binding"/>
    <property type="evidence" value="ECO:0007669"/>
    <property type="project" value="TreeGrafter"/>
</dbReference>
<organismHost>
    <name type="scientific">Lepidoptera</name>
    <name type="common">moths &amp; butterflies</name>
    <dbReference type="NCBI Taxonomy" id="7088"/>
</organismHost>
<dbReference type="GO" id="GO:0046403">
    <property type="term" value="F:polynucleotide 3'-phosphatase activity"/>
    <property type="evidence" value="ECO:0007669"/>
    <property type="project" value="TreeGrafter"/>
</dbReference>
<dbReference type="SUPFAM" id="SSF56784">
    <property type="entry name" value="HAD-like"/>
    <property type="match status" value="1"/>
</dbReference>
<evidence type="ECO:0000313" key="1">
    <source>
        <dbReference type="EMBL" id="AIL25141.1"/>
    </source>
</evidence>
<dbReference type="InterPro" id="IPR023214">
    <property type="entry name" value="HAD_sf"/>
</dbReference>
<dbReference type="InterPro" id="IPR006551">
    <property type="entry name" value="Polynucleotide_phosphatase"/>
</dbReference>
<dbReference type="GO" id="GO:0046404">
    <property type="term" value="F:ATP-dependent polydeoxyribonucleotide 5'-hydroxyl-kinase activity"/>
    <property type="evidence" value="ECO:0007669"/>
    <property type="project" value="TreeGrafter"/>
</dbReference>
<dbReference type="InterPro" id="IPR013954">
    <property type="entry name" value="PNK3P"/>
</dbReference>
<dbReference type="SUPFAM" id="SSF52540">
    <property type="entry name" value="P-loop containing nucleoside triphosphate hydrolases"/>
    <property type="match status" value="1"/>
</dbReference>
<dbReference type="InterPro" id="IPR036412">
    <property type="entry name" value="HAD-like_sf"/>
</dbReference>
<sequence length="369" mass="42323">MTSVNSQLCKMSYNLALGGVACTTKTTILQKLGKCEGITVHFTDYKELHDKYQFDHRVGSLLYAAHRFKQYERLNGINCGVHVFDRHPMEALVYETANKNISLEDTETIMRQCVDMGFMQHWKCLVIRIKPHSESQIVRMMRRRNNGIDRVDETYVTEQNARFGVFAKVVGADEYAIDCSGNIGEQQQEIERYIMSLINKWHVVDDSLYVYERRLPIVKPKIAAFDLDGTLIETKSGNIYPIDAHDWQWKYANVGHMLLQLLMDEYTIVIITNQLGVSTGKLSEKDMRTRIESVCELLSIPMIVMAATKADKYRKPCSGAMQYLLTRQPNINVAESFFCGDNVCGTCKNDSDFAKACGMKFVYDHEFFD</sequence>
<dbReference type="PANTHER" id="PTHR12083:SF9">
    <property type="entry name" value="BIFUNCTIONAL POLYNUCLEOTIDE PHOSPHATASE_KINASE"/>
    <property type="match status" value="1"/>
</dbReference>
<dbReference type="PANTHER" id="PTHR12083">
    <property type="entry name" value="BIFUNCTIONAL POLYNUCLEOTIDE PHOSPHATASE/KINASE"/>
    <property type="match status" value="1"/>
</dbReference>
<dbReference type="EMBL" id="KJ871680">
    <property type="protein sequence ID" value="AIL25141.1"/>
    <property type="molecule type" value="Genomic_DNA"/>
</dbReference>
<dbReference type="InterPro" id="IPR027417">
    <property type="entry name" value="P-loop_NTPase"/>
</dbReference>
<name>A0A077D0K9_NPVMB</name>
<dbReference type="Pfam" id="PF08645">
    <property type="entry name" value="PNK3P"/>
    <property type="match status" value="1"/>
</dbReference>